<keyword evidence="3" id="KW-1185">Reference proteome</keyword>
<sequence>MLVVAAFALAWWLGCYLLARDPTRPLLHRAAAALLTYATGVACGLLAPYVDALPLATLEQVLLCVPPLAWAGVAVGLLAEDLPERRQIERGWALTSVLLLAMVPALPSPGRLVVLAPMIGAVVVLWRFRDGTRRRTLTGPLTVAAGLYAAALAVVLLPVDVGAHGLLLAALGLDLLILGFVAAVADADDAGERLRPDLRRSFAGALFAGLLAGGPTALALAAAEPSPALVALQLVAVVAAMVAVTVEGAVRRSLDRIAFFDDEPLRAEREALWLAADALPRRRERHRVGELDEEEFHRLTRRALQHFRDTGRLLRSPLADLPVVTERLLARGVPPEVPLARVTELRAVLREAVAALKPNGAYFGTTEDWRYYNAVYFCFVVGLRPYRRGGGADALDRDARRALEWFRRHVPERNVRLWQAVGARLVAERLWRQARAGGVARPATRDQERRHSAQNG</sequence>
<dbReference type="Proteomes" id="UP000652013">
    <property type="component" value="Unassembled WGS sequence"/>
</dbReference>
<evidence type="ECO:0000313" key="2">
    <source>
        <dbReference type="EMBL" id="GIJ01283.1"/>
    </source>
</evidence>
<reference evidence="2" key="1">
    <citation type="submission" date="2021-01" db="EMBL/GenBank/DDBJ databases">
        <title>Whole genome shotgun sequence of Spirilliplanes yamanashiensis NBRC 15828.</title>
        <authorList>
            <person name="Komaki H."/>
            <person name="Tamura T."/>
        </authorList>
    </citation>
    <scope>NUCLEOTIDE SEQUENCE</scope>
    <source>
        <strain evidence="2">NBRC 15828</strain>
    </source>
</reference>
<feature type="transmembrane region" description="Helical" evidence="1">
    <location>
        <begin position="165"/>
        <end position="185"/>
    </location>
</feature>
<feature type="transmembrane region" description="Helical" evidence="1">
    <location>
        <begin position="137"/>
        <end position="159"/>
    </location>
</feature>
<comment type="caution">
    <text evidence="2">The sequence shown here is derived from an EMBL/GenBank/DDBJ whole genome shotgun (WGS) entry which is preliminary data.</text>
</comment>
<organism evidence="2 3">
    <name type="scientific">Spirilliplanes yamanashiensis</name>
    <dbReference type="NCBI Taxonomy" id="42233"/>
    <lineage>
        <taxon>Bacteria</taxon>
        <taxon>Bacillati</taxon>
        <taxon>Actinomycetota</taxon>
        <taxon>Actinomycetes</taxon>
        <taxon>Micromonosporales</taxon>
        <taxon>Micromonosporaceae</taxon>
        <taxon>Spirilliplanes</taxon>
    </lineage>
</organism>
<evidence type="ECO:0000313" key="3">
    <source>
        <dbReference type="Proteomes" id="UP000652013"/>
    </source>
</evidence>
<dbReference type="AlphaFoldDB" id="A0A8J3Y4L0"/>
<keyword evidence="1" id="KW-0812">Transmembrane</keyword>
<feature type="transmembrane region" description="Helical" evidence="1">
    <location>
        <begin position="205"/>
        <end position="223"/>
    </location>
</feature>
<feature type="transmembrane region" description="Helical" evidence="1">
    <location>
        <begin position="29"/>
        <end position="49"/>
    </location>
</feature>
<feature type="transmembrane region" description="Helical" evidence="1">
    <location>
        <begin position="99"/>
        <end position="125"/>
    </location>
</feature>
<name>A0A8J3Y4L0_9ACTN</name>
<gene>
    <name evidence="2" type="ORF">Sya03_06350</name>
</gene>
<evidence type="ECO:0000256" key="1">
    <source>
        <dbReference type="SAM" id="Phobius"/>
    </source>
</evidence>
<proteinExistence type="predicted"/>
<feature type="transmembrane region" description="Helical" evidence="1">
    <location>
        <begin position="229"/>
        <end position="250"/>
    </location>
</feature>
<accession>A0A8J3Y4L0</accession>
<dbReference type="EMBL" id="BOOY01000003">
    <property type="protein sequence ID" value="GIJ01283.1"/>
    <property type="molecule type" value="Genomic_DNA"/>
</dbReference>
<keyword evidence="1" id="KW-1133">Transmembrane helix</keyword>
<keyword evidence="1" id="KW-0472">Membrane</keyword>
<protein>
    <submittedName>
        <fullName evidence="2">Uncharacterized protein</fullName>
    </submittedName>
</protein>